<sequence length="262" mass="29108">MSEAPSFSPDILAAMQRAAMPDFDRWQRMVYATGGCAQPVRLHGERITLDAGTGEVLDVYRTADEPTGFLLTACGNRRASRCPACSATYKDDTYHLIISGLRGGKGVPEDVSGHPRVFATFTAPSFGSVYAHREKGGKTLPCRPRRDRPVCAHGQPEGCGLRHDRDDPQVGQPLCVSCYNYQGAVLWNAHAGRLWQEFTKTVPGVFARRLGVSRVELRRTLRLSYAKVAEYQSRGLVHFHAVIRLRRELWTARSAIHGTWPS</sequence>
<dbReference type="AlphaFoldDB" id="A0A239ANV5"/>
<evidence type="ECO:0000313" key="2">
    <source>
        <dbReference type="Proteomes" id="UP000198282"/>
    </source>
</evidence>
<dbReference type="Pfam" id="PF20199">
    <property type="entry name" value="RepSA"/>
    <property type="match status" value="1"/>
</dbReference>
<protein>
    <recommendedName>
        <fullName evidence="3">Replication initiation protein</fullName>
    </recommendedName>
</protein>
<dbReference type="Proteomes" id="UP000198282">
    <property type="component" value="Unassembled WGS sequence"/>
</dbReference>
<reference evidence="1 2" key="1">
    <citation type="submission" date="2017-06" db="EMBL/GenBank/DDBJ databases">
        <authorList>
            <person name="Kim H.J."/>
            <person name="Triplett B.A."/>
        </authorList>
    </citation>
    <scope>NUCLEOTIDE SEQUENCE [LARGE SCALE GENOMIC DNA]</scope>
    <source>
        <strain evidence="1 2">CGMCC 4.2132</strain>
    </source>
</reference>
<gene>
    <name evidence="1" type="ORF">SAMN05216276_100264</name>
</gene>
<name>A0A239ANV5_9ACTN</name>
<evidence type="ECO:0008006" key="3">
    <source>
        <dbReference type="Google" id="ProtNLM"/>
    </source>
</evidence>
<organism evidence="1 2">
    <name type="scientific">Streptosporangium subroseum</name>
    <dbReference type="NCBI Taxonomy" id="106412"/>
    <lineage>
        <taxon>Bacteria</taxon>
        <taxon>Bacillati</taxon>
        <taxon>Actinomycetota</taxon>
        <taxon>Actinomycetes</taxon>
        <taxon>Streptosporangiales</taxon>
        <taxon>Streptosporangiaceae</taxon>
        <taxon>Streptosporangium</taxon>
    </lineage>
</organism>
<accession>A0A239ANV5</accession>
<dbReference type="RefSeq" id="WP_179281847.1">
    <property type="nucleotide sequence ID" value="NZ_FZOD01000002.1"/>
</dbReference>
<keyword evidence="2" id="KW-1185">Reference proteome</keyword>
<evidence type="ECO:0000313" key="1">
    <source>
        <dbReference type="EMBL" id="SNR97376.1"/>
    </source>
</evidence>
<proteinExistence type="predicted"/>
<dbReference type="InterPro" id="IPR046828">
    <property type="entry name" value="RepSA"/>
</dbReference>
<dbReference type="EMBL" id="FZOD01000002">
    <property type="protein sequence ID" value="SNR97376.1"/>
    <property type="molecule type" value="Genomic_DNA"/>
</dbReference>